<evidence type="ECO:0000256" key="1">
    <source>
        <dbReference type="ARBA" id="ARBA00022574"/>
    </source>
</evidence>
<dbReference type="OrthoDB" id="2190402at2759"/>
<keyword evidence="4" id="KW-0489">Methyltransferase</keyword>
<evidence type="ECO:0000313" key="4">
    <source>
        <dbReference type="EMBL" id="KAF9763280.1"/>
    </source>
</evidence>
<comment type="pathway">
    <text evidence="3">Protein modification.</text>
</comment>
<dbReference type="GO" id="GO:0017183">
    <property type="term" value="P:protein histidyl modification to diphthamide"/>
    <property type="evidence" value="ECO:0007669"/>
    <property type="project" value="TreeGrafter"/>
</dbReference>
<keyword evidence="2" id="KW-0677">Repeat</keyword>
<keyword evidence="5" id="KW-1185">Reference proteome</keyword>
<name>A0A9P6GZ43_9MICR</name>
<accession>A0A9P6GZ43</accession>
<dbReference type="GO" id="GO:0008168">
    <property type="term" value="F:methyltransferase activity"/>
    <property type="evidence" value="ECO:0007669"/>
    <property type="project" value="UniProtKB-KW"/>
</dbReference>
<keyword evidence="1" id="KW-0853">WD repeat</keyword>
<dbReference type="AlphaFoldDB" id="A0A9P6GZ43"/>
<evidence type="ECO:0000256" key="3">
    <source>
        <dbReference type="ARBA" id="ARBA00043952"/>
    </source>
</evidence>
<dbReference type="Gene3D" id="2.130.10.10">
    <property type="entry name" value="YVTN repeat-like/Quinoprotein amine dehydrogenase"/>
    <property type="match status" value="1"/>
</dbReference>
<proteinExistence type="predicted"/>
<sequence length="277" mass="31308">MKIYNLNENVDVIVSYEDAVYFGSYDLEEGNKYGKIIKIRTKDLVERDPPDLEIDTSTPTTGTFDIIIWGSSLVSANTKDISLYDKDLNLLQNTHTTSYNTFLASDGDFLFVSDGDGYITVYNDNLEKTICSKVSSDTLWVVGVHDGCVYCGGEEGVLYILKKSNLSVIDTINTGCGITSLYFEDGFFLLGSYDEHIYHIEYDLKIIKKTKIGGGVWRIIKKEHQYVLSCMYEGVKIVDSDLNILSTLETGPLIYSLALIDDYVVFNTFYDRKLYLI</sequence>
<dbReference type="PANTHER" id="PTHR46042">
    <property type="entry name" value="DIPHTHINE METHYLTRANSFERASE"/>
    <property type="match status" value="1"/>
</dbReference>
<dbReference type="InterPro" id="IPR052415">
    <property type="entry name" value="Diphthine_MTase"/>
</dbReference>
<evidence type="ECO:0000256" key="2">
    <source>
        <dbReference type="ARBA" id="ARBA00022737"/>
    </source>
</evidence>
<dbReference type="Proteomes" id="UP000740883">
    <property type="component" value="Unassembled WGS sequence"/>
</dbReference>
<dbReference type="InterPro" id="IPR036322">
    <property type="entry name" value="WD40_repeat_dom_sf"/>
</dbReference>
<dbReference type="InterPro" id="IPR015943">
    <property type="entry name" value="WD40/YVTN_repeat-like_dom_sf"/>
</dbReference>
<dbReference type="EMBL" id="SBJO01000084">
    <property type="protein sequence ID" value="KAF9763280.1"/>
    <property type="molecule type" value="Genomic_DNA"/>
</dbReference>
<evidence type="ECO:0000313" key="5">
    <source>
        <dbReference type="Proteomes" id="UP000740883"/>
    </source>
</evidence>
<organism evidence="4 5">
    <name type="scientific">Nosema granulosis</name>
    <dbReference type="NCBI Taxonomy" id="83296"/>
    <lineage>
        <taxon>Eukaryota</taxon>
        <taxon>Fungi</taxon>
        <taxon>Fungi incertae sedis</taxon>
        <taxon>Microsporidia</taxon>
        <taxon>Nosematidae</taxon>
        <taxon>Nosema</taxon>
    </lineage>
</organism>
<dbReference type="PANTHER" id="PTHR46042:SF1">
    <property type="entry name" value="DIPHTHINE METHYLTRANSFERASE"/>
    <property type="match status" value="1"/>
</dbReference>
<reference evidence="4 5" key="1">
    <citation type="journal article" date="2020" name="Genome Biol. Evol.">
        <title>Comparative genomics of strictly vertically transmitted, feminizing microsporidia endosymbionts of amphipod crustaceans.</title>
        <authorList>
            <person name="Cormier A."/>
            <person name="Chebbi M.A."/>
            <person name="Giraud I."/>
            <person name="Wattier R."/>
            <person name="Teixeira M."/>
            <person name="Gilbert C."/>
            <person name="Rigaud T."/>
            <person name="Cordaux R."/>
        </authorList>
    </citation>
    <scope>NUCLEOTIDE SEQUENCE [LARGE SCALE GENOMIC DNA]</scope>
    <source>
        <strain evidence="4 5">Ou3-Ou53</strain>
    </source>
</reference>
<gene>
    <name evidence="4" type="primary">DPH7</name>
    <name evidence="4" type="ORF">NGRA_1369</name>
</gene>
<comment type="caution">
    <text evidence="4">The sequence shown here is derived from an EMBL/GenBank/DDBJ whole genome shotgun (WGS) entry which is preliminary data.</text>
</comment>
<dbReference type="GO" id="GO:0005737">
    <property type="term" value="C:cytoplasm"/>
    <property type="evidence" value="ECO:0007669"/>
    <property type="project" value="TreeGrafter"/>
</dbReference>
<dbReference type="GO" id="GO:0061685">
    <property type="term" value="F:diphthine methylesterase activity"/>
    <property type="evidence" value="ECO:0007669"/>
    <property type="project" value="TreeGrafter"/>
</dbReference>
<dbReference type="SUPFAM" id="SSF50978">
    <property type="entry name" value="WD40 repeat-like"/>
    <property type="match status" value="1"/>
</dbReference>
<protein>
    <submittedName>
        <fullName evidence="4">Diphthine methyltransferase</fullName>
    </submittedName>
</protein>
<dbReference type="GO" id="GO:0032259">
    <property type="term" value="P:methylation"/>
    <property type="evidence" value="ECO:0007669"/>
    <property type="project" value="UniProtKB-KW"/>
</dbReference>
<keyword evidence="4" id="KW-0808">Transferase</keyword>